<proteinExistence type="predicted"/>
<sequence>MKCNKLESMQSCEFWQELNKMEGDRYDERAKDNVSLSPPPPPPPPPHHLLLDTLPVSYLSPGVHTRREFCELSQKKRVNVSPWIWIKVSHRGLGGRVDTNTTLQQPYTKTWGKACTSHTLHKPVLVRESGLHPHPHWTQMEVESRICFLIGRSITSAHTTHFMDTAAPTEEAPASRSPPGGWLQCGSAETQREGSGFHVVHMVAL</sequence>
<feature type="region of interest" description="Disordered" evidence="1">
    <location>
        <begin position="166"/>
        <end position="188"/>
    </location>
</feature>
<organism evidence="2 3">
    <name type="scientific">Pleuronectes platessa</name>
    <name type="common">European plaice</name>
    <dbReference type="NCBI Taxonomy" id="8262"/>
    <lineage>
        <taxon>Eukaryota</taxon>
        <taxon>Metazoa</taxon>
        <taxon>Chordata</taxon>
        <taxon>Craniata</taxon>
        <taxon>Vertebrata</taxon>
        <taxon>Euteleostomi</taxon>
        <taxon>Actinopterygii</taxon>
        <taxon>Neopterygii</taxon>
        <taxon>Teleostei</taxon>
        <taxon>Neoteleostei</taxon>
        <taxon>Acanthomorphata</taxon>
        <taxon>Carangaria</taxon>
        <taxon>Pleuronectiformes</taxon>
        <taxon>Pleuronectoidei</taxon>
        <taxon>Pleuronectidae</taxon>
        <taxon>Pleuronectes</taxon>
    </lineage>
</organism>
<comment type="caution">
    <text evidence="2">The sequence shown here is derived from an EMBL/GenBank/DDBJ whole genome shotgun (WGS) entry which is preliminary data.</text>
</comment>
<evidence type="ECO:0000313" key="3">
    <source>
        <dbReference type="Proteomes" id="UP001153269"/>
    </source>
</evidence>
<name>A0A9N7YBM6_PLEPL</name>
<keyword evidence="3" id="KW-1185">Reference proteome</keyword>
<dbReference type="AlphaFoldDB" id="A0A9N7YBM6"/>
<dbReference type="Proteomes" id="UP001153269">
    <property type="component" value="Unassembled WGS sequence"/>
</dbReference>
<reference evidence="2" key="1">
    <citation type="submission" date="2020-03" db="EMBL/GenBank/DDBJ databases">
        <authorList>
            <person name="Weist P."/>
        </authorList>
    </citation>
    <scope>NUCLEOTIDE SEQUENCE</scope>
</reference>
<evidence type="ECO:0000256" key="1">
    <source>
        <dbReference type="SAM" id="MobiDB-lite"/>
    </source>
</evidence>
<evidence type="ECO:0000313" key="2">
    <source>
        <dbReference type="EMBL" id="CAB1420242.1"/>
    </source>
</evidence>
<protein>
    <submittedName>
        <fullName evidence="2">Uncharacterized protein</fullName>
    </submittedName>
</protein>
<accession>A0A9N7YBM6</accession>
<feature type="region of interest" description="Disordered" evidence="1">
    <location>
        <begin position="26"/>
        <end position="47"/>
    </location>
</feature>
<feature type="compositionally biased region" description="Pro residues" evidence="1">
    <location>
        <begin position="37"/>
        <end position="47"/>
    </location>
</feature>
<dbReference type="EMBL" id="CADEAL010000444">
    <property type="protein sequence ID" value="CAB1420242.1"/>
    <property type="molecule type" value="Genomic_DNA"/>
</dbReference>
<gene>
    <name evidence="2" type="ORF">PLEPLA_LOCUS8117</name>
</gene>